<evidence type="ECO:0000313" key="2">
    <source>
        <dbReference type="Proteomes" id="UP001476247"/>
    </source>
</evidence>
<gene>
    <name evidence="1" type="ORF">HPULCUR_000903</name>
</gene>
<keyword evidence="2" id="KW-1185">Reference proteome</keyword>
<proteinExistence type="predicted"/>
<dbReference type="EMBL" id="BAABUJ010000005">
    <property type="protein sequence ID" value="GAA5795544.1"/>
    <property type="molecule type" value="Genomic_DNA"/>
</dbReference>
<sequence>MRKFSNLQTLIILGTDSEPEVSGPTLIKFVQYVLSTPEFLLRIYHHPPFDLCALILSDIIGADLQFVLNTGDNEVAHIRFLSGTGRLFRSLRLNKFGTIPDINGEPSKSIDRLYDILRLCPLLEEFTINHADSLLASDHESNYPSLKKVSILNLEHYFSLGFLNSVSFNLPNLCEFSLGLNYTANKKTDIIIINMPYSSLDSLTWHDCTWVNDDNDVEAYIKLKTETGLRYYYCNKHLFLPVDESRYLLATQNARFDINCKGLKEFRRTAYLSYPQYNWIF</sequence>
<organism evidence="1 2">
    <name type="scientific">Helicostylum pulchrum</name>
    <dbReference type="NCBI Taxonomy" id="562976"/>
    <lineage>
        <taxon>Eukaryota</taxon>
        <taxon>Fungi</taxon>
        <taxon>Fungi incertae sedis</taxon>
        <taxon>Mucoromycota</taxon>
        <taxon>Mucoromycotina</taxon>
        <taxon>Mucoromycetes</taxon>
        <taxon>Mucorales</taxon>
        <taxon>Mucorineae</taxon>
        <taxon>Mucoraceae</taxon>
        <taxon>Helicostylum</taxon>
    </lineage>
</organism>
<evidence type="ECO:0000313" key="1">
    <source>
        <dbReference type="EMBL" id="GAA5795544.1"/>
    </source>
</evidence>
<dbReference type="Proteomes" id="UP001476247">
    <property type="component" value="Unassembled WGS sequence"/>
</dbReference>
<protein>
    <submittedName>
        <fullName evidence="1">Uncharacterized protein</fullName>
    </submittedName>
</protein>
<accession>A0ABP9XL98</accession>
<name>A0ABP9XL98_9FUNG</name>
<comment type="caution">
    <text evidence="1">The sequence shown here is derived from an EMBL/GenBank/DDBJ whole genome shotgun (WGS) entry which is preliminary data.</text>
</comment>
<reference evidence="1 2" key="1">
    <citation type="submission" date="2024-04" db="EMBL/GenBank/DDBJ databases">
        <title>genome sequences of Mucor flavus KT1a and Helicostylum pulchrum KT1b strains isolation_sourced from the surface of a dry-aged beef.</title>
        <authorList>
            <person name="Toyotome T."/>
            <person name="Hosono M."/>
            <person name="Torimaru M."/>
            <person name="Fukuda K."/>
            <person name="Mikami N."/>
        </authorList>
    </citation>
    <scope>NUCLEOTIDE SEQUENCE [LARGE SCALE GENOMIC DNA]</scope>
    <source>
        <strain evidence="1 2">KT1b</strain>
    </source>
</reference>